<dbReference type="EMBL" id="JAABOJ010000001">
    <property type="protein sequence ID" value="KAF3290742.1"/>
    <property type="molecule type" value="Genomic_DNA"/>
</dbReference>
<proteinExistence type="predicted"/>
<accession>A0A7C8RHI9</accession>
<dbReference type="AlphaFoldDB" id="A0A7C8RHI9"/>
<reference evidence="1 2" key="1">
    <citation type="submission" date="2020-01" db="EMBL/GenBank/DDBJ databases">
        <authorList>
            <person name="Palmer J.M."/>
        </authorList>
    </citation>
    <scope>NUCLEOTIDE SEQUENCE [LARGE SCALE GENOMIC DNA]</scope>
    <source>
        <strain evidence="1 2">TWF970</strain>
    </source>
</reference>
<dbReference type="Proteomes" id="UP000474640">
    <property type="component" value="Unassembled WGS sequence"/>
</dbReference>
<name>A0A7C8RHI9_ORBOL</name>
<evidence type="ECO:0000313" key="1">
    <source>
        <dbReference type="EMBL" id="KAF3290742.1"/>
    </source>
</evidence>
<protein>
    <submittedName>
        <fullName evidence="1">Uncharacterized protein</fullName>
    </submittedName>
</protein>
<organism evidence="1 2">
    <name type="scientific">Orbilia oligospora</name>
    <name type="common">Nematode-trapping fungus</name>
    <name type="synonym">Arthrobotrys oligospora</name>
    <dbReference type="NCBI Taxonomy" id="2813651"/>
    <lineage>
        <taxon>Eukaryota</taxon>
        <taxon>Fungi</taxon>
        <taxon>Dikarya</taxon>
        <taxon>Ascomycota</taxon>
        <taxon>Pezizomycotina</taxon>
        <taxon>Orbiliomycetes</taxon>
        <taxon>Orbiliales</taxon>
        <taxon>Orbiliaceae</taxon>
        <taxon>Orbilia</taxon>
    </lineage>
</organism>
<evidence type="ECO:0000313" key="2">
    <source>
        <dbReference type="Proteomes" id="UP000474640"/>
    </source>
</evidence>
<comment type="caution">
    <text evidence="1">The sequence shown here is derived from an EMBL/GenBank/DDBJ whole genome shotgun (WGS) entry which is preliminary data.</text>
</comment>
<gene>
    <name evidence="1" type="ORF">TWF970_000008</name>
</gene>
<sequence>MAAAEEPLPLTQKETKASIGNRHSFATITCRCIDEVLTAKADIAITLLNCDETEPFRHSLNIKFGLSELPLPLKNMNQLPILTFEVKSVDGSSLETENQATMCKFYFAIMALPWNAISFSLF</sequence>